<dbReference type="Proteomes" id="UP000245461">
    <property type="component" value="Unassembled WGS sequence"/>
</dbReference>
<dbReference type="EMBL" id="QGLE01000003">
    <property type="protein sequence ID" value="PWR24587.1"/>
    <property type="molecule type" value="Genomic_DNA"/>
</dbReference>
<dbReference type="GO" id="GO:0016788">
    <property type="term" value="F:hydrolase activity, acting on ester bonds"/>
    <property type="evidence" value="ECO:0007669"/>
    <property type="project" value="UniProtKB-ARBA"/>
</dbReference>
<dbReference type="SUPFAM" id="SSF52266">
    <property type="entry name" value="SGNH hydrolase"/>
    <property type="match status" value="1"/>
</dbReference>
<organism evidence="1 2">
    <name type="scientific">Zavarzinia aquatilis</name>
    <dbReference type="NCBI Taxonomy" id="2211142"/>
    <lineage>
        <taxon>Bacteria</taxon>
        <taxon>Pseudomonadati</taxon>
        <taxon>Pseudomonadota</taxon>
        <taxon>Alphaproteobacteria</taxon>
        <taxon>Rhodospirillales</taxon>
        <taxon>Zavarziniaceae</taxon>
        <taxon>Zavarzinia</taxon>
    </lineage>
</organism>
<reference evidence="1 2" key="1">
    <citation type="submission" date="2018-05" db="EMBL/GenBank/DDBJ databases">
        <title>Zavarzinia sp. HR-AS.</title>
        <authorList>
            <person name="Lee Y."/>
            <person name="Jeon C.O."/>
        </authorList>
    </citation>
    <scope>NUCLEOTIDE SEQUENCE [LARGE SCALE GENOMIC DNA]</scope>
    <source>
        <strain evidence="1 2">HR-AS</strain>
    </source>
</reference>
<accession>A0A317EC03</accession>
<gene>
    <name evidence="1" type="ORF">DKG74_07215</name>
</gene>
<dbReference type="InterPro" id="IPR036514">
    <property type="entry name" value="SGNH_hydro_sf"/>
</dbReference>
<protein>
    <submittedName>
        <fullName evidence="1">Uncharacterized protein</fullName>
    </submittedName>
</protein>
<sequence length="936" mass="99165">MTNFTDLYADAWRDYETDGVPASGAYKPRKVTIRALGQALDMALEDIRQILALGGVTVYKTTRVSLYADLAYAAGTIAAVTQDGTSSYNGIYVKAGASGSGSWSQIFQFLDSAAVLASLTAYVDGEIDGISARVDAVEGDVADLMANTVDGYTARRAADALSVFGGDFRNHTADAIANAAIDTTGAQVAAGGRYATDYIELTSTMAITRMGASVIAGSRVPIAFYDASKAFLGHLWAPTDVTVYDIADAPAGTKYARLTAETGAVQYYVYDQKSVDLVSDLMFTIYGTPTDSAGGLSSQYVIKSTGAIGNSASYLMTDALPVSADSYVSCGGGLISNVDSLRCQIAFYGAAEAYLGSHNPVARNQTIRVGDLFPTAETIRITFHADDVGPVRIVNSGAGLAFAMDMLANGAIVNYLAPSLVSAERLNLVGGTVQAGHPYFRTTDYIPVTEGQVFYVSAQNVTGLGAVVAGYDSSKVFVANLLIGPTNSDFVSRRVTIPSGVAYIRATARNDMVPYALLSVRPAQVLQESGAPDIVYLAPKVAFGRIGEPLYMHARGIIGDRAVPLAWAPSSGSFDVFRGVETLQIRKDSDAPSAVAVRATVGSVQVDIGEILLEIVDTGSVTSPAAPLNIVAIGDSTMSQLSSGDPEAIDGDGTMINEVSRQLTGIGVPALSTGPSEWGPVVAGDIRPALGLGNIHFRGTRGTATVKHEGRGGWKPLSYLERTDAVGGDGKSNAFWDPALTPWGPEGTAWKFSMKYFIENNGWDVGTVISGVESDGGNLLVMIALGWNDWAAGVDPTASAGYVAAMMDRIHVEYPAATVWVVGLWAPPEGIFKGNTSSVVQRWYCAADVFRTAVRDYGLAYRKVCDDRDYAEFIQVSHQMDPDYCFSRASMAPNRVTTDASLAIEGAGDIVHMRRRGYAMWADAITDAILWRFCRP</sequence>
<comment type="caution">
    <text evidence="1">The sequence shown here is derived from an EMBL/GenBank/DDBJ whole genome shotgun (WGS) entry which is preliminary data.</text>
</comment>
<evidence type="ECO:0000313" key="1">
    <source>
        <dbReference type="EMBL" id="PWR24587.1"/>
    </source>
</evidence>
<dbReference type="Gene3D" id="3.40.50.1110">
    <property type="entry name" value="SGNH hydrolase"/>
    <property type="match status" value="1"/>
</dbReference>
<dbReference type="RefSeq" id="WP_109904164.1">
    <property type="nucleotide sequence ID" value="NZ_QGLE01000003.1"/>
</dbReference>
<name>A0A317EC03_9PROT</name>
<proteinExistence type="predicted"/>
<dbReference type="OrthoDB" id="7779280at2"/>
<evidence type="ECO:0000313" key="2">
    <source>
        <dbReference type="Proteomes" id="UP000245461"/>
    </source>
</evidence>
<keyword evidence="2" id="KW-1185">Reference proteome</keyword>
<dbReference type="AlphaFoldDB" id="A0A317EC03"/>